<dbReference type="EMBL" id="VZSY01000015">
    <property type="protein sequence ID" value="NXA04015.1"/>
    <property type="molecule type" value="Genomic_DNA"/>
</dbReference>
<sequence length="515" mass="59420">GMTDLQMLSGEQRYMTQLEVKVIKQSSPVILSGNITKQLGKRIAFSVSLSNLLKDAAFLSAFVEKKVDDKLRQYSLEGETYLPGVLGIHVVALLQQHKGLWSHGLRIKYGLLGEAKNPHHECSMRQKIKMEKRAHGMYKLDIGHEFQCTQTPAYNHKVHLKHEANASWLSSQVEVNYGKHWDEINNKKKVLISQALKNSSSSSVVSYFMEFTLQILEKQVNYRTQLQHLHTSQVYLQSSTNFEVQYNDHVPFVAGLQWKDASRNGLKKWEGELNIDTPWLYLYAAHQLHQPQHSAYLLTMELTTGKALSIKNLVVELFYKDQGNEKEGKVHIYTPATTYLQVGNMVLHLVSVFVDIALYALKSQLVFYENVLKLLMVEILNTQVIHYGAFPKKTNFSVKIIWRDLKSLPVILQLEGQIEELKKEKMLYQKRGTLHFRHPFKLPFLQSFLLQETFTVDKKQKHYLMETKVLINGMEETVQTLILGYQPENPYICAGLTHPYNNRLFPKDVEICILT</sequence>
<dbReference type="Pfam" id="PF21013">
    <property type="entry name" value="LOC400499"/>
    <property type="match status" value="1"/>
</dbReference>
<dbReference type="InterPro" id="IPR048484">
    <property type="entry name" value="LOC400499-like"/>
</dbReference>
<protein>
    <submittedName>
        <fullName evidence="1">YP015 protein</fullName>
    </submittedName>
</protein>
<feature type="non-terminal residue" evidence="1">
    <location>
        <position position="515"/>
    </location>
</feature>
<dbReference type="PANTHER" id="PTHR37860:SF2">
    <property type="entry name" value="VITELLOGENIN DOMAIN-CONTAINING PROTEIN"/>
    <property type="match status" value="1"/>
</dbReference>
<reference evidence="1 2" key="1">
    <citation type="submission" date="2019-09" db="EMBL/GenBank/DDBJ databases">
        <title>Bird 10,000 Genomes (B10K) Project - Family phase.</title>
        <authorList>
            <person name="Zhang G."/>
        </authorList>
    </citation>
    <scope>NUCLEOTIDE SEQUENCE [LARGE SCALE GENOMIC DNA]</scope>
    <source>
        <strain evidence="1">B10K-DU-030-41</strain>
        <tissue evidence="1">Muscle</tissue>
    </source>
</reference>
<accession>A0A7K7SHE9</accession>
<proteinExistence type="predicted"/>
<dbReference type="Proteomes" id="UP000589485">
    <property type="component" value="Unassembled WGS sequence"/>
</dbReference>
<dbReference type="PANTHER" id="PTHR37860">
    <property type="entry name" value="AGAP008810-PA"/>
    <property type="match status" value="1"/>
</dbReference>
<dbReference type="AlphaFoldDB" id="A0A7K7SHE9"/>
<feature type="non-terminal residue" evidence="1">
    <location>
        <position position="1"/>
    </location>
</feature>
<name>A0A7K7SHE9_9TYRA</name>
<gene>
    <name evidence="1" type="primary">Yp015</name>
    <name evidence="1" type="ORF">SAPAEN_R13158</name>
</gene>
<dbReference type="OrthoDB" id="6484170at2759"/>
<evidence type="ECO:0000313" key="2">
    <source>
        <dbReference type="Proteomes" id="UP000589485"/>
    </source>
</evidence>
<organism evidence="1 2">
    <name type="scientific">Sapayoa aenigma</name>
    <name type="common">broad-billed sapayoa</name>
    <dbReference type="NCBI Taxonomy" id="239371"/>
    <lineage>
        <taxon>Eukaryota</taxon>
        <taxon>Metazoa</taxon>
        <taxon>Chordata</taxon>
        <taxon>Craniata</taxon>
        <taxon>Vertebrata</taxon>
        <taxon>Euteleostomi</taxon>
        <taxon>Archelosauria</taxon>
        <taxon>Archosauria</taxon>
        <taxon>Dinosauria</taxon>
        <taxon>Saurischia</taxon>
        <taxon>Theropoda</taxon>
        <taxon>Coelurosauria</taxon>
        <taxon>Aves</taxon>
        <taxon>Neognathae</taxon>
        <taxon>Neoaves</taxon>
        <taxon>Telluraves</taxon>
        <taxon>Australaves</taxon>
        <taxon>Passeriformes</taxon>
        <taxon>Tyrannidae</taxon>
        <taxon>Sapayoa</taxon>
    </lineage>
</organism>
<keyword evidence="2" id="KW-1185">Reference proteome</keyword>
<comment type="caution">
    <text evidence="1">The sequence shown here is derived from an EMBL/GenBank/DDBJ whole genome shotgun (WGS) entry which is preliminary data.</text>
</comment>
<evidence type="ECO:0000313" key="1">
    <source>
        <dbReference type="EMBL" id="NXA04015.1"/>
    </source>
</evidence>